<feature type="transmembrane region" description="Helical" evidence="1">
    <location>
        <begin position="30"/>
        <end position="48"/>
    </location>
</feature>
<dbReference type="EMBL" id="BQKK01000003">
    <property type="protein sequence ID" value="GJN43273.1"/>
    <property type="molecule type" value="Genomic_DNA"/>
</dbReference>
<protein>
    <submittedName>
        <fullName evidence="2">Uncharacterized protein</fullName>
    </submittedName>
</protein>
<keyword evidence="1" id="KW-1133">Transmembrane helix</keyword>
<keyword evidence="1" id="KW-0472">Membrane</keyword>
<keyword evidence="1" id="KW-0812">Transmembrane</keyword>
<evidence type="ECO:0000256" key="1">
    <source>
        <dbReference type="SAM" id="Phobius"/>
    </source>
</evidence>
<organism evidence="2 3">
    <name type="scientific">Corynebacterium ammoniagenes</name>
    <name type="common">Brevibacterium ammoniagenes</name>
    <dbReference type="NCBI Taxonomy" id="1697"/>
    <lineage>
        <taxon>Bacteria</taxon>
        <taxon>Bacillati</taxon>
        <taxon>Actinomycetota</taxon>
        <taxon>Actinomycetes</taxon>
        <taxon>Mycobacteriales</taxon>
        <taxon>Corynebacteriaceae</taxon>
        <taxon>Corynebacterium</taxon>
    </lineage>
</organism>
<proteinExistence type="predicted"/>
<evidence type="ECO:0000313" key="3">
    <source>
        <dbReference type="Proteomes" id="UP001054925"/>
    </source>
</evidence>
<gene>
    <name evidence="2" type="ORF">CAT723_17520</name>
</gene>
<accession>A0AAV5G386</accession>
<feature type="transmembrane region" description="Helical" evidence="1">
    <location>
        <begin position="7"/>
        <end position="24"/>
    </location>
</feature>
<sequence>MSFQQKFGVFTAIAGVILLILQLVLQNFTIFGLLAPLTLALAGGLMYYSELNRGKPKKNGTGREN</sequence>
<name>A0AAV5G386_CORAM</name>
<reference evidence="2" key="1">
    <citation type="submission" date="2021-12" db="EMBL/GenBank/DDBJ databases">
        <title>Draft genome sequence of Corynebacterium ammoniagenes strain T-723.</title>
        <authorList>
            <person name="Matsuzawa M."/>
            <person name="Hiratani M."/>
            <person name="Abe I."/>
            <person name="Tsuji Y."/>
            <person name="Nakamura J."/>
        </authorList>
    </citation>
    <scope>NUCLEOTIDE SEQUENCE</scope>
    <source>
        <strain evidence="2">T-723</strain>
    </source>
</reference>
<comment type="caution">
    <text evidence="2">The sequence shown here is derived from an EMBL/GenBank/DDBJ whole genome shotgun (WGS) entry which is preliminary data.</text>
</comment>
<dbReference type="AlphaFoldDB" id="A0AAV5G386"/>
<evidence type="ECO:0000313" key="2">
    <source>
        <dbReference type="EMBL" id="GJN43273.1"/>
    </source>
</evidence>
<dbReference type="Proteomes" id="UP001054925">
    <property type="component" value="Unassembled WGS sequence"/>
</dbReference>